<dbReference type="InterPro" id="IPR000182">
    <property type="entry name" value="GNAT_dom"/>
</dbReference>
<dbReference type="AlphaFoldDB" id="L8G9F0"/>
<dbReference type="PROSITE" id="PS51186">
    <property type="entry name" value="GNAT"/>
    <property type="match status" value="1"/>
</dbReference>
<organism evidence="2 3">
    <name type="scientific">Pseudogymnoascus destructans (strain ATCC MYA-4855 / 20631-21)</name>
    <name type="common">Bat white-nose syndrome fungus</name>
    <name type="synonym">Geomyces destructans</name>
    <dbReference type="NCBI Taxonomy" id="658429"/>
    <lineage>
        <taxon>Eukaryota</taxon>
        <taxon>Fungi</taxon>
        <taxon>Dikarya</taxon>
        <taxon>Ascomycota</taxon>
        <taxon>Pezizomycotina</taxon>
        <taxon>Leotiomycetes</taxon>
        <taxon>Thelebolales</taxon>
        <taxon>Thelebolaceae</taxon>
        <taxon>Pseudogymnoascus</taxon>
    </lineage>
</organism>
<accession>L8G9F0</accession>
<dbReference type="PANTHER" id="PTHR42791">
    <property type="entry name" value="GNAT FAMILY ACETYLTRANSFERASE"/>
    <property type="match status" value="1"/>
</dbReference>
<dbReference type="Gene3D" id="3.40.630.30">
    <property type="match status" value="1"/>
</dbReference>
<sequence>MTMFPNVNPNANEEEEEIKWTVEGLQESLENDSSWFRKVTVGSDCYAGFAVWTLESSSGKTRRKANSNERRESWNPASLDLRAWNQVSKRLREERQKVLDGKQNVWRLNTISVAPEYQRQGVGSMLLQWGCDKADSCGWNSFVMASPDGVRLYSRFGFEVMGQVQTEHGTFTSMFRESKPFVKSILPLSSARMVLLVLRTSLWKALFSAVASIVFILVEDPERIDQA</sequence>
<dbReference type="Proteomes" id="UP000011064">
    <property type="component" value="Unassembled WGS sequence"/>
</dbReference>
<name>L8G9F0_PSED2</name>
<dbReference type="GO" id="GO:0016747">
    <property type="term" value="F:acyltransferase activity, transferring groups other than amino-acyl groups"/>
    <property type="evidence" value="ECO:0007669"/>
    <property type="project" value="InterPro"/>
</dbReference>
<gene>
    <name evidence="2" type="ORF">GMDG_03332</name>
</gene>
<dbReference type="SUPFAM" id="SSF55729">
    <property type="entry name" value="Acyl-CoA N-acyltransferases (Nat)"/>
    <property type="match status" value="1"/>
</dbReference>
<dbReference type="EMBL" id="GL573221">
    <property type="protein sequence ID" value="ELR08646.1"/>
    <property type="molecule type" value="Genomic_DNA"/>
</dbReference>
<keyword evidence="3" id="KW-1185">Reference proteome</keyword>
<evidence type="ECO:0000313" key="2">
    <source>
        <dbReference type="EMBL" id="ELR08646.1"/>
    </source>
</evidence>
<dbReference type="InParanoid" id="L8G9F0"/>
<protein>
    <recommendedName>
        <fullName evidence="1">N-acetyltransferase domain-containing protein</fullName>
    </recommendedName>
</protein>
<reference evidence="3" key="1">
    <citation type="submission" date="2010-09" db="EMBL/GenBank/DDBJ databases">
        <title>The genome sequence of Geomyces destructans 20631-21.</title>
        <authorList>
            <consortium name="The Broad Institute Genome Sequencing Platform"/>
            <person name="Cuomo C.A."/>
            <person name="Blehert D.S."/>
            <person name="Lorch J.M."/>
            <person name="Young S.K."/>
            <person name="Zeng Q."/>
            <person name="Gargeya S."/>
            <person name="Fitzgerald M."/>
            <person name="Haas B."/>
            <person name="Abouelleil A."/>
            <person name="Alvarado L."/>
            <person name="Arachchi H.M."/>
            <person name="Berlin A."/>
            <person name="Brown A."/>
            <person name="Chapman S.B."/>
            <person name="Chen Z."/>
            <person name="Dunbar C."/>
            <person name="Freedman E."/>
            <person name="Gearin G."/>
            <person name="Gellesch M."/>
            <person name="Goldberg J."/>
            <person name="Griggs A."/>
            <person name="Gujja S."/>
            <person name="Heiman D."/>
            <person name="Howarth C."/>
            <person name="Larson L."/>
            <person name="Lui A."/>
            <person name="MacDonald P.J.P."/>
            <person name="Montmayeur A."/>
            <person name="Murphy C."/>
            <person name="Neiman D."/>
            <person name="Pearson M."/>
            <person name="Priest M."/>
            <person name="Roberts A."/>
            <person name="Saif S."/>
            <person name="Shea T."/>
            <person name="Shenoy N."/>
            <person name="Sisk P."/>
            <person name="Stolte C."/>
            <person name="Sykes S."/>
            <person name="Wortman J."/>
            <person name="Nusbaum C."/>
            <person name="Birren B."/>
        </authorList>
    </citation>
    <scope>NUCLEOTIDE SEQUENCE [LARGE SCALE GENOMIC DNA]</scope>
    <source>
        <strain evidence="3">ATCC MYA-4855 / 20631-21</strain>
    </source>
</reference>
<dbReference type="VEuPathDB" id="FungiDB:GMDG_03332"/>
<dbReference type="OrthoDB" id="2832510at2759"/>
<dbReference type="Pfam" id="PF13508">
    <property type="entry name" value="Acetyltransf_7"/>
    <property type="match status" value="1"/>
</dbReference>
<dbReference type="InterPro" id="IPR052523">
    <property type="entry name" value="Trichothecene_AcTrans"/>
</dbReference>
<dbReference type="CDD" id="cd04301">
    <property type="entry name" value="NAT_SF"/>
    <property type="match status" value="1"/>
</dbReference>
<proteinExistence type="predicted"/>
<dbReference type="HOGENOM" id="CLU_106384_0_0_1"/>
<evidence type="ECO:0000259" key="1">
    <source>
        <dbReference type="PROSITE" id="PS51186"/>
    </source>
</evidence>
<feature type="domain" description="N-acetyltransferase" evidence="1">
    <location>
        <begin position="104"/>
        <end position="182"/>
    </location>
</feature>
<evidence type="ECO:0000313" key="3">
    <source>
        <dbReference type="Proteomes" id="UP000011064"/>
    </source>
</evidence>
<dbReference type="STRING" id="658429.L8G9F0"/>
<dbReference type="PANTHER" id="PTHR42791:SF1">
    <property type="entry name" value="N-ACETYLTRANSFERASE DOMAIN-CONTAINING PROTEIN"/>
    <property type="match status" value="1"/>
</dbReference>
<dbReference type="InterPro" id="IPR016181">
    <property type="entry name" value="Acyl_CoA_acyltransferase"/>
</dbReference>